<gene>
    <name evidence="1" type="ORF">RJT34_22621</name>
</gene>
<accession>A0AAN9FMM8</accession>
<dbReference type="EMBL" id="JAYKXN010000006">
    <property type="protein sequence ID" value="KAK7277606.1"/>
    <property type="molecule type" value="Genomic_DNA"/>
</dbReference>
<dbReference type="Proteomes" id="UP001359559">
    <property type="component" value="Unassembled WGS sequence"/>
</dbReference>
<sequence>MPCGLVAGLVTTIATSVDLSLILSNLPRSVPRNDCPKFTCFPFPFPLFLSCFSRNPVLCGHCSPPFTTVCHYSKLLSMSPNLHCHSEVALPLCLLVSLPLSLSPSLPQPAL</sequence>
<proteinExistence type="predicted"/>
<reference evidence="1 2" key="1">
    <citation type="submission" date="2024-01" db="EMBL/GenBank/DDBJ databases">
        <title>The genomes of 5 underutilized Papilionoideae crops provide insights into root nodulation and disease resistance.</title>
        <authorList>
            <person name="Yuan L."/>
        </authorList>
    </citation>
    <scope>NUCLEOTIDE SEQUENCE [LARGE SCALE GENOMIC DNA]</scope>
    <source>
        <strain evidence="1">LY-2023</strain>
        <tissue evidence="1">Leaf</tissue>
    </source>
</reference>
<protein>
    <submittedName>
        <fullName evidence="1">Uncharacterized protein</fullName>
    </submittedName>
</protein>
<organism evidence="1 2">
    <name type="scientific">Clitoria ternatea</name>
    <name type="common">Butterfly pea</name>
    <dbReference type="NCBI Taxonomy" id="43366"/>
    <lineage>
        <taxon>Eukaryota</taxon>
        <taxon>Viridiplantae</taxon>
        <taxon>Streptophyta</taxon>
        <taxon>Embryophyta</taxon>
        <taxon>Tracheophyta</taxon>
        <taxon>Spermatophyta</taxon>
        <taxon>Magnoliopsida</taxon>
        <taxon>eudicotyledons</taxon>
        <taxon>Gunneridae</taxon>
        <taxon>Pentapetalae</taxon>
        <taxon>rosids</taxon>
        <taxon>fabids</taxon>
        <taxon>Fabales</taxon>
        <taxon>Fabaceae</taxon>
        <taxon>Papilionoideae</taxon>
        <taxon>50 kb inversion clade</taxon>
        <taxon>NPAAA clade</taxon>
        <taxon>indigoferoid/millettioid clade</taxon>
        <taxon>Phaseoleae</taxon>
        <taxon>Clitoria</taxon>
    </lineage>
</organism>
<dbReference type="AlphaFoldDB" id="A0AAN9FMM8"/>
<evidence type="ECO:0000313" key="2">
    <source>
        <dbReference type="Proteomes" id="UP001359559"/>
    </source>
</evidence>
<name>A0AAN9FMM8_CLITE</name>
<keyword evidence="2" id="KW-1185">Reference proteome</keyword>
<comment type="caution">
    <text evidence="1">The sequence shown here is derived from an EMBL/GenBank/DDBJ whole genome shotgun (WGS) entry which is preliminary data.</text>
</comment>
<evidence type="ECO:0000313" key="1">
    <source>
        <dbReference type="EMBL" id="KAK7277606.1"/>
    </source>
</evidence>